<dbReference type="PANTHER" id="PTHR45783">
    <property type="entry name" value="KINESIN LIGHT CHAIN"/>
    <property type="match status" value="1"/>
</dbReference>
<keyword evidence="12" id="KW-1185">Reference proteome</keyword>
<dbReference type="SUPFAM" id="SSF48452">
    <property type="entry name" value="TPR-like"/>
    <property type="match status" value="3"/>
</dbReference>
<dbReference type="EMBL" id="JTHE03000109">
    <property type="protein sequence ID" value="MCM1985011.1"/>
    <property type="molecule type" value="Genomic_DNA"/>
</dbReference>
<feature type="repeat" description="TPR" evidence="10">
    <location>
        <begin position="245"/>
        <end position="278"/>
    </location>
</feature>
<dbReference type="PROSITE" id="PS50005">
    <property type="entry name" value="TPR"/>
    <property type="match status" value="2"/>
</dbReference>
<reference evidence="11 12" key="1">
    <citation type="journal article" date="2015" name="Genome Announc.">
        <title>Draft Genome Sequence of Filamentous Marine Cyanobacterium Lyngbya confervoides Strain BDU141951.</title>
        <authorList>
            <person name="Chandrababunaidu M.M."/>
            <person name="Sen D."/>
            <person name="Tripathy S."/>
        </authorList>
    </citation>
    <scope>NUCLEOTIDE SEQUENCE [LARGE SCALE GENOMIC DNA]</scope>
    <source>
        <strain evidence="11 12">BDU141951</strain>
    </source>
</reference>
<evidence type="ECO:0000256" key="1">
    <source>
        <dbReference type="ARBA" id="ARBA00004245"/>
    </source>
</evidence>
<dbReference type="RefSeq" id="WP_166277632.1">
    <property type="nucleotide sequence ID" value="NZ_JTHE03000109.1"/>
</dbReference>
<evidence type="ECO:0000256" key="7">
    <source>
        <dbReference type="ARBA" id="ARBA00023054"/>
    </source>
</evidence>
<evidence type="ECO:0000256" key="3">
    <source>
        <dbReference type="ARBA" id="ARBA00022490"/>
    </source>
</evidence>
<comment type="similarity">
    <text evidence="2">Belongs to the kinesin light chain family.</text>
</comment>
<dbReference type="InterPro" id="IPR011990">
    <property type="entry name" value="TPR-like_helical_dom_sf"/>
</dbReference>
<dbReference type="Pfam" id="PF13424">
    <property type="entry name" value="TPR_12"/>
    <property type="match status" value="3"/>
</dbReference>
<dbReference type="Pfam" id="PF13374">
    <property type="entry name" value="TPR_10"/>
    <property type="match status" value="2"/>
</dbReference>
<dbReference type="GO" id="GO:0005874">
    <property type="term" value="C:microtubule"/>
    <property type="evidence" value="ECO:0007669"/>
    <property type="project" value="UniProtKB-KW"/>
</dbReference>
<comment type="subcellular location">
    <subcellularLocation>
        <location evidence="1">Cytoplasm</location>
        <location evidence="1">Cytoskeleton</location>
    </subcellularLocation>
</comment>
<keyword evidence="3" id="KW-0963">Cytoplasm</keyword>
<evidence type="ECO:0000313" key="12">
    <source>
        <dbReference type="Proteomes" id="UP000031561"/>
    </source>
</evidence>
<keyword evidence="4" id="KW-0493">Microtubule</keyword>
<evidence type="ECO:0000256" key="8">
    <source>
        <dbReference type="ARBA" id="ARBA00023175"/>
    </source>
</evidence>
<keyword evidence="9" id="KW-0206">Cytoskeleton</keyword>
<comment type="caution">
    <text evidence="11">The sequence shown here is derived from an EMBL/GenBank/DDBJ whole genome shotgun (WGS) entry which is preliminary data.</text>
</comment>
<keyword evidence="8" id="KW-0505">Motor protein</keyword>
<evidence type="ECO:0000256" key="10">
    <source>
        <dbReference type="PROSITE-ProRule" id="PRU00339"/>
    </source>
</evidence>
<dbReference type="Gene3D" id="1.25.40.10">
    <property type="entry name" value="Tetratricopeptide repeat domain"/>
    <property type="match status" value="3"/>
</dbReference>
<proteinExistence type="inferred from homology"/>
<evidence type="ECO:0000256" key="6">
    <source>
        <dbReference type="ARBA" id="ARBA00022803"/>
    </source>
</evidence>
<gene>
    <name evidence="11" type="ORF">QQ91_0019505</name>
</gene>
<accession>A0ABD4T8N4</accession>
<dbReference type="Proteomes" id="UP000031561">
    <property type="component" value="Unassembled WGS sequence"/>
</dbReference>
<evidence type="ECO:0000256" key="9">
    <source>
        <dbReference type="ARBA" id="ARBA00023212"/>
    </source>
</evidence>
<dbReference type="PRINTS" id="PR00381">
    <property type="entry name" value="KINESINLIGHT"/>
</dbReference>
<organism evidence="11 12">
    <name type="scientific">Lyngbya confervoides BDU141951</name>
    <dbReference type="NCBI Taxonomy" id="1574623"/>
    <lineage>
        <taxon>Bacteria</taxon>
        <taxon>Bacillati</taxon>
        <taxon>Cyanobacteriota</taxon>
        <taxon>Cyanophyceae</taxon>
        <taxon>Oscillatoriophycideae</taxon>
        <taxon>Oscillatoriales</taxon>
        <taxon>Microcoleaceae</taxon>
        <taxon>Lyngbya</taxon>
    </lineage>
</organism>
<dbReference type="InterPro" id="IPR002151">
    <property type="entry name" value="Kinesin_light"/>
</dbReference>
<name>A0ABD4T8N4_9CYAN</name>
<keyword evidence="7" id="KW-0175">Coiled coil</keyword>
<dbReference type="InterPro" id="IPR019734">
    <property type="entry name" value="TPR_rpt"/>
</dbReference>
<keyword evidence="6 10" id="KW-0802">TPR repeat</keyword>
<dbReference type="AlphaFoldDB" id="A0ABD4T8N4"/>
<evidence type="ECO:0000313" key="11">
    <source>
        <dbReference type="EMBL" id="MCM1985011.1"/>
    </source>
</evidence>
<evidence type="ECO:0000256" key="2">
    <source>
        <dbReference type="ARBA" id="ARBA00009622"/>
    </source>
</evidence>
<keyword evidence="5" id="KW-0677">Repeat</keyword>
<feature type="repeat" description="TPR" evidence="10">
    <location>
        <begin position="329"/>
        <end position="362"/>
    </location>
</feature>
<dbReference type="PANTHER" id="PTHR45783:SF3">
    <property type="entry name" value="KINESIN LIGHT CHAIN"/>
    <property type="match status" value="1"/>
</dbReference>
<evidence type="ECO:0000256" key="5">
    <source>
        <dbReference type="ARBA" id="ARBA00022737"/>
    </source>
</evidence>
<sequence length="632" mass="71417">MALSDSPPMGSIADISARLLLWAQHAEAGMARVEFSSEFSRQQVIACLKTELDHQQIPFAELQLPTYREPMEIVDYILAELDQRSSGVVSIHGFSTAFRIGVPLQDAMLALNFNRERFAERPLRQIWWMTPVFYDAAQFAMPDLMSWFNPRLRLTEAIATEPSVLEMTGETGNIEDARQRAEFLLQRFEQGLTAGAAHEELLKFNLLPALEALAAVNAQKDLHDITSRFEGFLSRIQASDSPELAHSLDRLGRLYQTQGRYAAAEPLLKKALSLRCHRWGQDHLEVAASLNNLALLYQSQGRNSNTEQLYTRALEITEMQLGKSHPNVATCLQNLALLYQSQGRYSEAEALYSRSLKILEKTLGSSHPDVAVFLINFAGLCSQQGRYDEAESLYRQSLSILEQQLGQNHPTVATCLNNLAILCDRKGYHSEAESLYLRSIEIRENALGANHPLVGSSLNSLAELYRRQRKYCQSEPIYLRSLEILEHQLGTDHPIVAKVLNNLAELHQAQERDREAEPLYLRSLEILEKTLGKHHPDVATNLNNLAGLYCKQKQYDKAELLYLRSLSILRQQLGKDHPQTRACEQNFMTFLKKVIDAGQASILSDNPLTQNLLKQILATRSQTLPQVGLWLM</sequence>
<evidence type="ECO:0000256" key="4">
    <source>
        <dbReference type="ARBA" id="ARBA00022701"/>
    </source>
</evidence>
<dbReference type="SMART" id="SM00028">
    <property type="entry name" value="TPR"/>
    <property type="match status" value="8"/>
</dbReference>
<protein>
    <submittedName>
        <fullName evidence="11">Tetratricopeptide repeat protein</fullName>
    </submittedName>
</protein>